<feature type="signal peptide" evidence="3">
    <location>
        <begin position="1"/>
        <end position="23"/>
    </location>
</feature>
<dbReference type="Pfam" id="PF11951">
    <property type="entry name" value="Fungal_trans_2"/>
    <property type="match status" value="1"/>
</dbReference>
<dbReference type="InterPro" id="IPR021858">
    <property type="entry name" value="Fun_TF"/>
</dbReference>
<feature type="chain" id="PRO_5012549266" description="Extracellular serine-rich protein" evidence="3">
    <location>
        <begin position="24"/>
        <end position="774"/>
    </location>
</feature>
<evidence type="ECO:0000313" key="5">
    <source>
        <dbReference type="Proteomes" id="UP000190744"/>
    </source>
</evidence>
<dbReference type="PANTHER" id="PTHR34883:SF8">
    <property type="entry name" value="EXTRACELLULAR SERINE-RICH PROTEIN (AFU_ORTHOLOGUE AFUA_6G00670)"/>
    <property type="match status" value="1"/>
</dbReference>
<feature type="region of interest" description="Disordered" evidence="1">
    <location>
        <begin position="281"/>
        <end position="357"/>
    </location>
</feature>
<keyword evidence="3" id="KW-0732">Signal</keyword>
<feature type="compositionally biased region" description="Low complexity" evidence="1">
    <location>
        <begin position="201"/>
        <end position="221"/>
    </location>
</feature>
<organism evidence="4 5">
    <name type="scientific">Penicillium brasilianum</name>
    <dbReference type="NCBI Taxonomy" id="104259"/>
    <lineage>
        <taxon>Eukaryota</taxon>
        <taxon>Fungi</taxon>
        <taxon>Dikarya</taxon>
        <taxon>Ascomycota</taxon>
        <taxon>Pezizomycotina</taxon>
        <taxon>Eurotiomycetes</taxon>
        <taxon>Eurotiomycetidae</taxon>
        <taxon>Eurotiales</taxon>
        <taxon>Aspergillaceae</taxon>
        <taxon>Penicillium</taxon>
    </lineage>
</organism>
<feature type="transmembrane region" description="Helical" evidence="2">
    <location>
        <begin position="233"/>
        <end position="255"/>
    </location>
</feature>
<feature type="region of interest" description="Disordered" evidence="1">
    <location>
        <begin position="192"/>
        <end position="226"/>
    </location>
</feature>
<evidence type="ECO:0000313" key="4">
    <source>
        <dbReference type="EMBL" id="OOQ82043.1"/>
    </source>
</evidence>
<name>A0A1S9R949_PENBI</name>
<sequence>MLFARQVLRPLLASIALATLGSAADSSYTGSATATTASNSITTTFSTSTTITTGSVTHTVQVGPDSSPHAYVPHNLTANIGDVVVFEFYPTNHSVVQADYGAPCRYPSRGAYFYSGIFNTFNENNGQLVGPPPTWSVVINDTKPTFFYCTAIGSCLQNGMVGVINPNSTETFESQYKRALTYEYMLVPGQSAPAEGGGSTSGDSTSTTTSASPSATTSSASSGGGGGGLSGGAIAGIVVAAVAFVAILVTLFFVLGRNRVYSQWMSSQDGRTERTARWALFNNTGGSTGNRKSELDSSTARATATEVTSVGSPDPTMQQFSPAPESVSGFGGSSPRHNSGQWNWDVPQSSRSPRGPTELEANTIVHQLPERRAANAARNVAKADLAVNSVQSGAWNLQEANIGRPSARPTLLPAQPSNPESRFIFHFNTILAGLISFSSPQMGAQNPFLQHVLPRTSNAAQVRCAVEAVAAAHLYHLGAESGDRATQLHSRALNLLAMELSRPQLEETSRVNLLASSLLLIYFEIVMGNSASNAWCHLQGAKVLLECNHAEPESPCILFFRKIFQYFNVMLALSLEIRPLQINDDSGSDFKDNVDTVFGCTASLWPLMHHLADIMGRARLGDDITEDSKHLMAELHAWSIESSFGTDAYAEAMVQIAQSYKFCGLLMLRQAVHGQNPKYHEHSTLQGDEEYRSAFESVLRVCVLSLPMATLTWPLYVVGKLASSTSDRTAILHIFSQFLEKHHMKVVDGARAAVQAHWEGRRPSWYQSVPVLLG</sequence>
<accession>A0A1S9R949</accession>
<evidence type="ECO:0000256" key="2">
    <source>
        <dbReference type="SAM" id="Phobius"/>
    </source>
</evidence>
<dbReference type="Gene3D" id="2.60.40.420">
    <property type="entry name" value="Cupredoxins - blue copper proteins"/>
    <property type="match status" value="1"/>
</dbReference>
<evidence type="ECO:0008006" key="6">
    <source>
        <dbReference type="Google" id="ProtNLM"/>
    </source>
</evidence>
<evidence type="ECO:0000256" key="3">
    <source>
        <dbReference type="SAM" id="SignalP"/>
    </source>
</evidence>
<dbReference type="Proteomes" id="UP000190744">
    <property type="component" value="Unassembled WGS sequence"/>
</dbReference>
<protein>
    <recommendedName>
        <fullName evidence="6">Extracellular serine-rich protein</fullName>
    </recommendedName>
</protein>
<keyword evidence="2" id="KW-0472">Membrane</keyword>
<feature type="compositionally biased region" description="Polar residues" evidence="1">
    <location>
        <begin position="335"/>
        <end position="352"/>
    </location>
</feature>
<proteinExistence type="predicted"/>
<gene>
    <name evidence="4" type="ORF">PEBR_40508</name>
</gene>
<evidence type="ECO:0000256" key="1">
    <source>
        <dbReference type="SAM" id="MobiDB-lite"/>
    </source>
</evidence>
<dbReference type="InterPro" id="IPR008972">
    <property type="entry name" value="Cupredoxin"/>
</dbReference>
<keyword evidence="2" id="KW-0812">Transmembrane</keyword>
<keyword evidence="2" id="KW-1133">Transmembrane helix</keyword>
<comment type="caution">
    <text evidence="4">The sequence shown here is derived from an EMBL/GenBank/DDBJ whole genome shotgun (WGS) entry which is preliminary data.</text>
</comment>
<dbReference type="PANTHER" id="PTHR34883">
    <property type="entry name" value="SERINE-RICH PROTEIN, PUTATIVE-RELATED-RELATED"/>
    <property type="match status" value="1"/>
</dbReference>
<dbReference type="CDD" id="cd00920">
    <property type="entry name" value="Cupredoxin"/>
    <property type="match status" value="1"/>
</dbReference>
<dbReference type="EMBL" id="LJBN01000228">
    <property type="protein sequence ID" value="OOQ82043.1"/>
    <property type="molecule type" value="Genomic_DNA"/>
</dbReference>
<dbReference type="AlphaFoldDB" id="A0A1S9R949"/>
<reference evidence="5" key="1">
    <citation type="submission" date="2015-09" db="EMBL/GenBank/DDBJ databases">
        <authorList>
            <person name="Fill T.P."/>
            <person name="Baretta J.F."/>
            <person name="de Almeida L.G."/>
            <person name="Rocha M."/>
            <person name="de Souza D.H."/>
            <person name="Malavazi I."/>
            <person name="Cerdeira L.T."/>
            <person name="Hong H."/>
            <person name="Samborskyy M."/>
            <person name="de Vasconcelos A.T."/>
            <person name="Leadlay P."/>
            <person name="Rodrigues-Filho E."/>
        </authorList>
    </citation>
    <scope>NUCLEOTIDE SEQUENCE [LARGE SCALE GENOMIC DNA]</scope>
    <source>
        <strain evidence="5">LaBioMMi 136</strain>
    </source>
</reference>
<dbReference type="SUPFAM" id="SSF49503">
    <property type="entry name" value="Cupredoxins"/>
    <property type="match status" value="1"/>
</dbReference>
<dbReference type="InterPro" id="IPR052953">
    <property type="entry name" value="Ser-rich/MCO-related"/>
</dbReference>
<feature type="compositionally biased region" description="Polar residues" evidence="1">
    <location>
        <begin position="296"/>
        <end position="321"/>
    </location>
</feature>